<proteinExistence type="predicted"/>
<dbReference type="Proteomes" id="UP000075391">
    <property type="component" value="Unassembled WGS sequence"/>
</dbReference>
<feature type="chain" id="PRO_5007572492" evidence="1">
    <location>
        <begin position="21"/>
        <end position="404"/>
    </location>
</feature>
<name>A0A150WBU0_BDEBC</name>
<gene>
    <name evidence="2" type="ORF">AZI85_13255</name>
</gene>
<dbReference type="OrthoDB" id="9903147at2"/>
<organism evidence="2 3">
    <name type="scientific">Bdellovibrio bacteriovorus</name>
    <dbReference type="NCBI Taxonomy" id="959"/>
    <lineage>
        <taxon>Bacteria</taxon>
        <taxon>Pseudomonadati</taxon>
        <taxon>Bdellovibrionota</taxon>
        <taxon>Bdellovibrionia</taxon>
        <taxon>Bdellovibrionales</taxon>
        <taxon>Pseudobdellovibrionaceae</taxon>
        <taxon>Bdellovibrio</taxon>
    </lineage>
</organism>
<dbReference type="EMBL" id="LUKF01000020">
    <property type="protein sequence ID" value="KYG60429.1"/>
    <property type="molecule type" value="Genomic_DNA"/>
</dbReference>
<protein>
    <submittedName>
        <fullName evidence="2">Uncharacterized protein</fullName>
    </submittedName>
</protein>
<evidence type="ECO:0000313" key="2">
    <source>
        <dbReference type="EMBL" id="KYG60429.1"/>
    </source>
</evidence>
<sequence>MLRFRYVFITAVFFSVQAFAQLIPTPFWTEKEKGPVSFAFADVAGVNPSTMVVSDSITLAGYGGTYNATCSGCEIERNGNGTWSTSVSGFNMGDTIRIRLTSSASLSGTATGTVTVGETVAGAWTVTTRHPYPCATAEWGSIPHGSSVTAYSASTSNACASISESRTCTDGSLSGTYTFNVCNNNCNVAPWGWVAHGAGVTAYQTVTANSCAAVAETRTCNNGTLSGSYTNANCSNNCNVSPWGWVTHGNSVTAYASATSNSCAGVAQTRTCSNGTLAGTYAYGTCNNNCNVSPWGWIAHGTSVTAYAGPTGPCVSQSRSCSNGSLSGSYTYAGCTACNAASNTTNMCAGYTYDAGGACISAAGYCASGSGTCVISYYYGTGSGSYCGDAYGPGPQPYYLLQCY</sequence>
<reference evidence="2 3" key="1">
    <citation type="submission" date="2016-03" db="EMBL/GenBank/DDBJ databases">
        <authorList>
            <person name="Ploux O."/>
        </authorList>
    </citation>
    <scope>NUCLEOTIDE SEQUENCE [LARGE SCALE GENOMIC DNA]</scope>
    <source>
        <strain evidence="2 3">BER2</strain>
    </source>
</reference>
<feature type="signal peptide" evidence="1">
    <location>
        <begin position="1"/>
        <end position="20"/>
    </location>
</feature>
<comment type="caution">
    <text evidence="2">The sequence shown here is derived from an EMBL/GenBank/DDBJ whole genome shotgun (WGS) entry which is preliminary data.</text>
</comment>
<evidence type="ECO:0000313" key="3">
    <source>
        <dbReference type="Proteomes" id="UP000075391"/>
    </source>
</evidence>
<dbReference type="AlphaFoldDB" id="A0A150WBU0"/>
<evidence type="ECO:0000256" key="1">
    <source>
        <dbReference type="SAM" id="SignalP"/>
    </source>
</evidence>
<dbReference type="RefSeq" id="WP_063245191.1">
    <property type="nucleotide sequence ID" value="NZ_LUKF01000020.1"/>
</dbReference>
<keyword evidence="1" id="KW-0732">Signal</keyword>
<accession>A0A150WBU0</accession>